<keyword evidence="2" id="KW-0732">Signal</keyword>
<evidence type="ECO:0000256" key="1">
    <source>
        <dbReference type="ARBA" id="ARBA00007843"/>
    </source>
</evidence>
<evidence type="ECO:0000259" key="3">
    <source>
        <dbReference type="PROSITE" id="PS50213"/>
    </source>
</evidence>
<feature type="signal peptide" evidence="2">
    <location>
        <begin position="1"/>
        <end position="23"/>
    </location>
</feature>
<dbReference type="PANTHER" id="PTHR33985">
    <property type="entry name" value="OS02G0491300 PROTEIN-RELATED"/>
    <property type="match status" value="1"/>
</dbReference>
<proteinExistence type="inferred from homology"/>
<evidence type="ECO:0000256" key="2">
    <source>
        <dbReference type="SAM" id="SignalP"/>
    </source>
</evidence>
<dbReference type="AlphaFoldDB" id="A0AAV9B7Y7"/>
<reference evidence="4" key="1">
    <citation type="journal article" date="2023" name="Nat. Commun.">
        <title>Diploid and tetraploid genomes of Acorus and the evolution of monocots.</title>
        <authorList>
            <person name="Ma L."/>
            <person name="Liu K.W."/>
            <person name="Li Z."/>
            <person name="Hsiao Y.Y."/>
            <person name="Qi Y."/>
            <person name="Fu T."/>
            <person name="Tang G.D."/>
            <person name="Zhang D."/>
            <person name="Sun W.H."/>
            <person name="Liu D.K."/>
            <person name="Li Y."/>
            <person name="Chen G.Z."/>
            <person name="Liu X.D."/>
            <person name="Liao X.Y."/>
            <person name="Jiang Y.T."/>
            <person name="Yu X."/>
            <person name="Hao Y."/>
            <person name="Huang J."/>
            <person name="Zhao X.W."/>
            <person name="Ke S."/>
            <person name="Chen Y.Y."/>
            <person name="Wu W.L."/>
            <person name="Hsu J.L."/>
            <person name="Lin Y.F."/>
            <person name="Huang M.D."/>
            <person name="Li C.Y."/>
            <person name="Huang L."/>
            <person name="Wang Z.W."/>
            <person name="Zhao X."/>
            <person name="Zhong W.Y."/>
            <person name="Peng D.H."/>
            <person name="Ahmad S."/>
            <person name="Lan S."/>
            <person name="Zhang J.S."/>
            <person name="Tsai W.C."/>
            <person name="Van de Peer Y."/>
            <person name="Liu Z.J."/>
        </authorList>
    </citation>
    <scope>NUCLEOTIDE SEQUENCE</scope>
    <source>
        <strain evidence="4">SCP</strain>
    </source>
</reference>
<organism evidence="4 5">
    <name type="scientific">Acorus gramineus</name>
    <name type="common">Dwarf sweet flag</name>
    <dbReference type="NCBI Taxonomy" id="55184"/>
    <lineage>
        <taxon>Eukaryota</taxon>
        <taxon>Viridiplantae</taxon>
        <taxon>Streptophyta</taxon>
        <taxon>Embryophyta</taxon>
        <taxon>Tracheophyta</taxon>
        <taxon>Spermatophyta</taxon>
        <taxon>Magnoliopsida</taxon>
        <taxon>Liliopsida</taxon>
        <taxon>Acoraceae</taxon>
        <taxon>Acorus</taxon>
    </lineage>
</organism>
<evidence type="ECO:0000313" key="4">
    <source>
        <dbReference type="EMBL" id="KAK1272424.1"/>
    </source>
</evidence>
<dbReference type="InterPro" id="IPR052806">
    <property type="entry name" value="Fasciclin-like_AGP"/>
</dbReference>
<name>A0AAV9B7Y7_ACOGR</name>
<dbReference type="Proteomes" id="UP001179952">
    <property type="component" value="Unassembled WGS sequence"/>
</dbReference>
<dbReference type="Pfam" id="PF02469">
    <property type="entry name" value="Fasciclin"/>
    <property type="match status" value="1"/>
</dbReference>
<dbReference type="Gene3D" id="2.30.180.10">
    <property type="entry name" value="FAS1 domain"/>
    <property type="match status" value="2"/>
</dbReference>
<evidence type="ECO:0000313" key="5">
    <source>
        <dbReference type="Proteomes" id="UP001179952"/>
    </source>
</evidence>
<comment type="similarity">
    <text evidence="1">Belongs to the fasciclin-like AGP family.</text>
</comment>
<accession>A0AAV9B7Y7</accession>
<dbReference type="PROSITE" id="PS50213">
    <property type="entry name" value="FAS1"/>
    <property type="match status" value="1"/>
</dbReference>
<dbReference type="PANTHER" id="PTHR33985:SF17">
    <property type="entry name" value="FASCICLIN-LIKE ARABINOGALACTAN PROTEIN 20"/>
    <property type="match status" value="1"/>
</dbReference>
<feature type="domain" description="FAS1" evidence="3">
    <location>
        <begin position="147"/>
        <end position="284"/>
    </location>
</feature>
<protein>
    <recommendedName>
        <fullName evidence="3">FAS1 domain-containing protein</fullName>
    </recommendedName>
</protein>
<dbReference type="SMART" id="SM00554">
    <property type="entry name" value="FAS1"/>
    <property type="match status" value="2"/>
</dbReference>
<feature type="chain" id="PRO_5043529982" description="FAS1 domain-containing protein" evidence="2">
    <location>
        <begin position="24"/>
        <end position="296"/>
    </location>
</feature>
<sequence>MALSLLLSLTLLSLFTISTTTTSETLTAAIETLSASGFLSMSLTLQLASQTLFPSSASVATLFAASDAAFIESGQPSLSLLRYHLSPLRLTPADLRSLPSGAEIPTFLLNHSLTVTSARSDGRISINGVPIDGFAVYDDGSLVIHRVPSFFKISALGSVFAAASDLLRSMNRSAIAGFLDLQVMGSSDRAATVFAPPDDQIGDCEEGFGAYAEVLKRHVVPFGVTWSDLVGSPEGTALMTLSAGSTIDVTRDGGGTVVLNDVSVDSPDFYGDGSLIVHLVSAALTPSDGVVADWND</sequence>
<gene>
    <name evidence="4" type="ORF">QJS04_geneDACA016449</name>
</gene>
<dbReference type="EMBL" id="JAUJYN010000004">
    <property type="protein sequence ID" value="KAK1272424.1"/>
    <property type="molecule type" value="Genomic_DNA"/>
</dbReference>
<dbReference type="InterPro" id="IPR000782">
    <property type="entry name" value="FAS1_domain"/>
</dbReference>
<dbReference type="InterPro" id="IPR036378">
    <property type="entry name" value="FAS1_dom_sf"/>
</dbReference>
<comment type="caution">
    <text evidence="4">The sequence shown here is derived from an EMBL/GenBank/DDBJ whole genome shotgun (WGS) entry which is preliminary data.</text>
</comment>
<reference evidence="4" key="2">
    <citation type="submission" date="2023-06" db="EMBL/GenBank/DDBJ databases">
        <authorList>
            <person name="Ma L."/>
            <person name="Liu K.-W."/>
            <person name="Li Z."/>
            <person name="Hsiao Y.-Y."/>
            <person name="Qi Y."/>
            <person name="Fu T."/>
            <person name="Tang G."/>
            <person name="Zhang D."/>
            <person name="Sun W.-H."/>
            <person name="Liu D.-K."/>
            <person name="Li Y."/>
            <person name="Chen G.-Z."/>
            <person name="Liu X.-D."/>
            <person name="Liao X.-Y."/>
            <person name="Jiang Y.-T."/>
            <person name="Yu X."/>
            <person name="Hao Y."/>
            <person name="Huang J."/>
            <person name="Zhao X.-W."/>
            <person name="Ke S."/>
            <person name="Chen Y.-Y."/>
            <person name="Wu W.-L."/>
            <person name="Hsu J.-L."/>
            <person name="Lin Y.-F."/>
            <person name="Huang M.-D."/>
            <person name="Li C.-Y."/>
            <person name="Huang L."/>
            <person name="Wang Z.-W."/>
            <person name="Zhao X."/>
            <person name="Zhong W.-Y."/>
            <person name="Peng D.-H."/>
            <person name="Ahmad S."/>
            <person name="Lan S."/>
            <person name="Zhang J.-S."/>
            <person name="Tsai W.-C."/>
            <person name="Van De Peer Y."/>
            <person name="Liu Z.-J."/>
        </authorList>
    </citation>
    <scope>NUCLEOTIDE SEQUENCE</scope>
    <source>
        <strain evidence="4">SCP</strain>
        <tissue evidence="4">Leaves</tissue>
    </source>
</reference>
<dbReference type="SUPFAM" id="SSF82153">
    <property type="entry name" value="FAS1 domain"/>
    <property type="match status" value="2"/>
</dbReference>
<keyword evidence="5" id="KW-1185">Reference proteome</keyword>